<name>A0ABN7W9I0_GIGMA</name>
<sequence>CSKGSSVENSGVDNMRFLRFVEKADGAIVVNDDVKGYINNDQRNKQIEIKTNLVALMKKVIKAERKIHQDLMIDDKVDKDGTKYNLETVTTRKDGTDKGIMNGIKTVNSVGCYYQ</sequence>
<feature type="non-terminal residue" evidence="1">
    <location>
        <position position="1"/>
    </location>
</feature>
<proteinExistence type="predicted"/>
<dbReference type="Proteomes" id="UP000789901">
    <property type="component" value="Unassembled WGS sequence"/>
</dbReference>
<evidence type="ECO:0000313" key="2">
    <source>
        <dbReference type="Proteomes" id="UP000789901"/>
    </source>
</evidence>
<comment type="caution">
    <text evidence="1">The sequence shown here is derived from an EMBL/GenBank/DDBJ whole genome shotgun (WGS) entry which is preliminary data.</text>
</comment>
<gene>
    <name evidence="1" type="ORF">GMARGA_LOCUS28092</name>
</gene>
<organism evidence="1 2">
    <name type="scientific">Gigaspora margarita</name>
    <dbReference type="NCBI Taxonomy" id="4874"/>
    <lineage>
        <taxon>Eukaryota</taxon>
        <taxon>Fungi</taxon>
        <taxon>Fungi incertae sedis</taxon>
        <taxon>Mucoromycota</taxon>
        <taxon>Glomeromycotina</taxon>
        <taxon>Glomeromycetes</taxon>
        <taxon>Diversisporales</taxon>
        <taxon>Gigasporaceae</taxon>
        <taxon>Gigaspora</taxon>
    </lineage>
</organism>
<accession>A0ABN7W9I0</accession>
<keyword evidence="2" id="KW-1185">Reference proteome</keyword>
<protein>
    <submittedName>
        <fullName evidence="1">8040_t:CDS:1</fullName>
    </submittedName>
</protein>
<reference evidence="1 2" key="1">
    <citation type="submission" date="2021-06" db="EMBL/GenBank/DDBJ databases">
        <authorList>
            <person name="Kallberg Y."/>
            <person name="Tangrot J."/>
            <person name="Rosling A."/>
        </authorList>
    </citation>
    <scope>NUCLEOTIDE SEQUENCE [LARGE SCALE GENOMIC DNA]</scope>
    <source>
        <strain evidence="1 2">120-4 pot B 10/14</strain>
    </source>
</reference>
<dbReference type="EMBL" id="CAJVQB010035354">
    <property type="protein sequence ID" value="CAG8822426.1"/>
    <property type="molecule type" value="Genomic_DNA"/>
</dbReference>
<evidence type="ECO:0000313" key="1">
    <source>
        <dbReference type="EMBL" id="CAG8822426.1"/>
    </source>
</evidence>